<feature type="region of interest" description="Disordered" evidence="2">
    <location>
        <begin position="756"/>
        <end position="784"/>
    </location>
</feature>
<feature type="region of interest" description="Disordered" evidence="2">
    <location>
        <begin position="455"/>
        <end position="498"/>
    </location>
</feature>
<gene>
    <name evidence="3" type="ORF">PPYR1160_LOCUS11644</name>
</gene>
<feature type="compositionally biased region" description="Basic residues" evidence="2">
    <location>
        <begin position="839"/>
        <end position="860"/>
    </location>
</feature>
<feature type="region of interest" description="Disordered" evidence="2">
    <location>
        <begin position="539"/>
        <end position="558"/>
    </location>
</feature>
<protein>
    <submittedName>
        <fullName evidence="3">Uncharacterized protein</fullName>
    </submittedName>
</protein>
<feature type="coiled-coil region" evidence="1">
    <location>
        <begin position="390"/>
        <end position="417"/>
    </location>
</feature>
<dbReference type="EMBL" id="HBEA01015238">
    <property type="protein sequence ID" value="CAD8262142.1"/>
    <property type="molecule type" value="Transcribed_RNA"/>
</dbReference>
<feature type="compositionally biased region" description="Basic and acidic residues" evidence="2">
    <location>
        <begin position="455"/>
        <end position="470"/>
    </location>
</feature>
<feature type="compositionally biased region" description="Basic and acidic residues" evidence="2">
    <location>
        <begin position="161"/>
        <end position="195"/>
    </location>
</feature>
<keyword evidence="1" id="KW-0175">Coiled coil</keyword>
<feature type="region of interest" description="Disordered" evidence="2">
    <location>
        <begin position="832"/>
        <end position="868"/>
    </location>
</feature>
<feature type="region of interest" description="Disordered" evidence="2">
    <location>
        <begin position="599"/>
        <end position="618"/>
    </location>
</feature>
<accession>A0A7R9UDJ3</accession>
<dbReference type="AlphaFoldDB" id="A0A7R9UDJ3"/>
<organism evidence="3">
    <name type="scientific">Pinguiococcus pyrenoidosus</name>
    <dbReference type="NCBI Taxonomy" id="172671"/>
    <lineage>
        <taxon>Eukaryota</taxon>
        <taxon>Sar</taxon>
        <taxon>Stramenopiles</taxon>
        <taxon>Ochrophyta</taxon>
        <taxon>Pinguiophyceae</taxon>
        <taxon>Pinguiochrysidales</taxon>
        <taxon>Pinguiochrysidaceae</taxon>
        <taxon>Pinguiococcus</taxon>
    </lineage>
</organism>
<name>A0A7R9UDJ3_9STRA</name>
<evidence type="ECO:0000313" key="3">
    <source>
        <dbReference type="EMBL" id="CAD8262142.1"/>
    </source>
</evidence>
<feature type="compositionally biased region" description="Polar residues" evidence="2">
    <location>
        <begin position="579"/>
        <end position="590"/>
    </location>
</feature>
<evidence type="ECO:0000256" key="1">
    <source>
        <dbReference type="SAM" id="Coils"/>
    </source>
</evidence>
<feature type="region of interest" description="Disordered" evidence="2">
    <location>
        <begin position="570"/>
        <end position="592"/>
    </location>
</feature>
<feature type="coiled-coil region" evidence="1">
    <location>
        <begin position="90"/>
        <end position="124"/>
    </location>
</feature>
<feature type="region of interest" description="Disordered" evidence="2">
    <location>
        <begin position="161"/>
        <end position="197"/>
    </location>
</feature>
<evidence type="ECO:0000256" key="2">
    <source>
        <dbReference type="SAM" id="MobiDB-lite"/>
    </source>
</evidence>
<feature type="compositionally biased region" description="Polar residues" evidence="2">
    <location>
        <begin position="599"/>
        <end position="617"/>
    </location>
</feature>
<sequence length="1017" mass="115943">MSSAALQNSLLRQKDHSLLLLEHQLVEQVDLSMRDLAQAEAAADDRLRHHSETFDRLQVEQQDTFHRKEQRWKHRLDERDREAGDLRLRCHQLESLLRKAHEDLQAKEREVLSTERRLQASQMELLALSDGSAKGEGELLKRSPEQGEFARLQLRVADLAREKQKQQEENQHLKRRLKSEQEAHQLHHGQAERQSSRLLTVQSALAEALEENAQLKREVEHFRVEIATVRGNLENERDSALERVQSTLRESKRLQSEKEHIAQRHSQLAVSNRKQLRRTAALILKHWIRGMRLRTLSPALNRWLIACDMLRDEEGQKEREAREQAWREEQRRALIAADAEVASERKRALRARTIADRVLEKITPFSNGEILRRSFQGWARVWLESRRAKQSEVGAAYQEALQQIEKLENEAASAQQKAALRSILRAWASLQQRVVFGAFHRWHVLVSQMRAEERARQQRHQRAAEERKAQDSSSQVLRRRREVIEDPRSPEQPSDFWEHQSPIMADGRKGATPAAKFHTWCAPDLQETFGQEFSALDDRTSLSDETNPAGLSNGDRALKWEEEDALQRRREDLLPSRRPSVQASVDSNAPSLEALGATVSSWGGRSESPGHSTNGLTRDTLEAVRAVADGSVMMDELRHPLAASQALDGASLGYEAMARLGADELSDVMSRLRLRFAEALYDAIETLMKAVDADWRELPSPMQGAARGARGRRAPLEMRRQTREGFHMLLQDLLGSKLRYWALIYLRTHEMLVERGGSAQGTDGTRRSSASSTEASAERQRIDDLVDGASDLHKKAARAREALKLLEERLDPVLEDAKLVWHNRRCSIADLDHQTAPRARSKSAGRARPARRSQAAKRRRSESESRKWKQQMRCPVCISNPKATGIADHRASEAANASGNFLDTGAGPREFWMAITPPLKIRSFSLAELEQMMWRLVLLVRCQDREKGLKLFRAEAMRRLLDSRLAEYVLVMLQKSLVYKDLVVAEQQTQRGSGAGPTGRVHVRLRINDVNGVNDSS</sequence>
<proteinExistence type="predicted"/>
<reference evidence="3" key="1">
    <citation type="submission" date="2021-01" db="EMBL/GenBank/DDBJ databases">
        <authorList>
            <person name="Corre E."/>
            <person name="Pelletier E."/>
            <person name="Niang G."/>
            <person name="Scheremetjew M."/>
            <person name="Finn R."/>
            <person name="Kale V."/>
            <person name="Holt S."/>
            <person name="Cochrane G."/>
            <person name="Meng A."/>
            <person name="Brown T."/>
            <person name="Cohen L."/>
        </authorList>
    </citation>
    <scope>NUCLEOTIDE SEQUENCE</scope>
    <source>
        <strain evidence="3">CCMP2078</strain>
    </source>
</reference>